<dbReference type="Proteomes" id="UP000219453">
    <property type="component" value="Unassembled WGS sequence"/>
</dbReference>
<dbReference type="PANTHER" id="PTHR43586:SF8">
    <property type="entry name" value="CYSTEINE DESULFURASE 1, CHLOROPLASTIC"/>
    <property type="match status" value="1"/>
</dbReference>
<accession>A0A285N2W7</accession>
<dbReference type="InterPro" id="IPR000192">
    <property type="entry name" value="Aminotrans_V_dom"/>
</dbReference>
<evidence type="ECO:0000256" key="1">
    <source>
        <dbReference type="ARBA" id="ARBA00022898"/>
    </source>
</evidence>
<gene>
    <name evidence="3" type="ORF">SAMN06269185_0365</name>
</gene>
<dbReference type="GO" id="GO:0016829">
    <property type="term" value="F:lyase activity"/>
    <property type="evidence" value="ECO:0007669"/>
    <property type="project" value="UniProtKB-KW"/>
</dbReference>
<dbReference type="AlphaFoldDB" id="A0A285N2W7"/>
<keyword evidence="1" id="KW-0663">Pyridoxal phosphate</keyword>
<evidence type="ECO:0000313" key="4">
    <source>
        <dbReference type="Proteomes" id="UP000219453"/>
    </source>
</evidence>
<dbReference type="Pfam" id="PF00266">
    <property type="entry name" value="Aminotran_5"/>
    <property type="match status" value="1"/>
</dbReference>
<keyword evidence="3" id="KW-0456">Lyase</keyword>
<proteinExistence type="predicted"/>
<dbReference type="InterPro" id="IPR015422">
    <property type="entry name" value="PyrdxlP-dep_Trfase_small"/>
</dbReference>
<dbReference type="Gene3D" id="3.40.640.10">
    <property type="entry name" value="Type I PLP-dependent aspartate aminotransferase-like (Major domain)"/>
    <property type="match status" value="1"/>
</dbReference>
<reference evidence="3 4" key="1">
    <citation type="submission" date="2017-09" db="EMBL/GenBank/DDBJ databases">
        <authorList>
            <person name="Ehlers B."/>
            <person name="Leendertz F.H."/>
        </authorList>
    </citation>
    <scope>NUCLEOTIDE SEQUENCE [LARGE SCALE GENOMIC DNA]</scope>
    <source>
        <strain evidence="3 4">DSM 27208</strain>
    </source>
</reference>
<dbReference type="SUPFAM" id="SSF53383">
    <property type="entry name" value="PLP-dependent transferases"/>
    <property type="match status" value="1"/>
</dbReference>
<name>A0A285N2W7_NATPI</name>
<feature type="domain" description="Aminotransferase class V" evidence="2">
    <location>
        <begin position="18"/>
        <end position="363"/>
    </location>
</feature>
<dbReference type="RefSeq" id="WP_097008299.1">
    <property type="nucleotide sequence ID" value="NZ_OBEJ01000001.1"/>
</dbReference>
<dbReference type="OrthoDB" id="9577at2157"/>
<organism evidence="3 4">
    <name type="scientific">Natronoarchaeum philippinense</name>
    <dbReference type="NCBI Taxonomy" id="558529"/>
    <lineage>
        <taxon>Archaea</taxon>
        <taxon>Methanobacteriati</taxon>
        <taxon>Methanobacteriota</taxon>
        <taxon>Stenosarchaea group</taxon>
        <taxon>Halobacteria</taxon>
        <taxon>Halobacteriales</taxon>
        <taxon>Natronoarchaeaceae</taxon>
    </lineage>
</organism>
<dbReference type="InterPro" id="IPR015424">
    <property type="entry name" value="PyrdxlP-dep_Trfase"/>
</dbReference>
<dbReference type="EMBL" id="OBEJ01000001">
    <property type="protein sequence ID" value="SNZ03770.1"/>
    <property type="molecule type" value="Genomic_DNA"/>
</dbReference>
<dbReference type="PANTHER" id="PTHR43586">
    <property type="entry name" value="CYSTEINE DESULFURASE"/>
    <property type="match status" value="1"/>
</dbReference>
<keyword evidence="4" id="KW-1185">Reference proteome</keyword>
<dbReference type="InterPro" id="IPR015421">
    <property type="entry name" value="PyrdxlP-dep_Trfase_major"/>
</dbReference>
<dbReference type="Gene3D" id="3.90.1150.10">
    <property type="entry name" value="Aspartate Aminotransferase, domain 1"/>
    <property type="match status" value="1"/>
</dbReference>
<evidence type="ECO:0000313" key="3">
    <source>
        <dbReference type="EMBL" id="SNZ03770.1"/>
    </source>
</evidence>
<evidence type="ECO:0000259" key="2">
    <source>
        <dbReference type="Pfam" id="PF00266"/>
    </source>
</evidence>
<protein>
    <submittedName>
        <fullName evidence="3">Selenocysteine lyase/Cysteine desulfurase</fullName>
    </submittedName>
</protein>
<sequence length="371" mass="39785">MTPEELRAEVPALGSVAYMNFGASGPSPHRVVDAAESCLEHHEYDAPVSEGMYPAAFDLYDDTRETVAGFVGAETDKIALTQSTTDGINRIAGAMEWAEGDVVVRTDLEHPAGVLPWDRLERNRGVEVRVVGTERGRIDMDAYREAVEGAKLVCFSALTWTHGTRLPVAELVDIAHDAGAFVLVDAVQVPGQAPMNVDEWGADAVAAAGHKWLLGNWGAGFLYVDDDAVGDLEPAAIGYRGVEDAEGEYEWHDGAARFEIGTTSPAPYAALGEAIEICEEIGVEAIEERIQTLAARLADGVPEERLRSPATPESGLVTIAVDDPEATVERLANEGVVVRDLPHPEAIRASVHAVNTAEEVDLLLDALGEEW</sequence>